<gene>
    <name evidence="1" type="ORF">IE53DRAFT_410483</name>
</gene>
<sequence>MPSAADATVLSPEQVQEILRQQQQHKSSAPSTTAAVQHASQSKPRLKTSFAKSRSFEPFYTGGSVAFTPDGSWMATTLSEEVVVTEVKTGNVITKIPGDTEELTSLTLTPSGSHLITASRSLSLKVYSLPEFNLVRSIAKCHAAQVTVMSVDPTSTLLATGSSDGTAKVWDIVGGYCTHVFRGHGGVVSSLCWNMPSPAAEEDSGAGTSASPKAKGKRKSVQGEANVNGGRRIELFSGSVDGRIRLWDLKTRSNATHKPVSTLAGHDSVVRGLSVTDNGKTLVSGARDRTVVIWRLWDGVWRQAETLTAGEGVESVGFLATGSAIGKEGGAGLQTIFWTGGAEGSVRLWSASTGQVICREPQTTSLVAKEKARASDQDAEEDTRAIVEVHYIPAIATIASVHADQNIVMRSVNSRKPLSRTRQLVGFNDEIVDLSLLSIPNDREAKGESHLALATNSAAIRVYTLESLDFNVELLRGHTEVVLCLDRSPDTLWLASGSKDRTARVWAWLPHSRLPKPENAAADSTDVGEKVVRNGSGTGEEASGSSGGEWVCVAVCEGHAESVGAVAFAKRAVTPGALGAPFLVTASQDRTVKVWDLSKLSGLLAGDEVLTAPLKLRSLLTLKIHDKDINSLDIAPNNALLASGSQDRTAKVFSLSYTAPSKANNQTASASLKPLATCKGHKRGVWSVKFSPVDLALATASGDKTVRLWSLKDYSCVKIFEGHTNSVLRLQFASAGMQLFSSASDGLVKLWNVKDEECVETLDGHEEKVWSIVVRKDESEIISAGADSVVNIWEDRTVADEIEKAKEREELVEREQDFSNFLTLKDYRNAIALALSMNQPRRLLNLFSNVANSRPEGDAATSVGLLLESALRGESMNASSLSEDKSSITGLKAVDQVISQLGPSQLIQLLSTCGTAQTILHAILRLHPAQSIIEAFEDERKREEKSRLERLAMEEEEEEEEEGAGGKKKEEEEERRKKAKKSSNTKGFGSKVDLAGTIDAILPYTERHYARAERTLIESAMLEFTLSSMDSLLGGEEDDDEEERREIQGRMEEDHVPANHAVDLVNRRDDSVSLESGDEEEDDQAGGQEEDQMEEEEIFS</sequence>
<reference evidence="1 2" key="1">
    <citation type="journal article" date="2018" name="Mol. Biol. Evol.">
        <title>Broad Genomic Sampling Reveals a Smut Pathogenic Ancestry of the Fungal Clade Ustilaginomycotina.</title>
        <authorList>
            <person name="Kijpornyongpan T."/>
            <person name="Mondo S.J."/>
            <person name="Barry K."/>
            <person name="Sandor L."/>
            <person name="Lee J."/>
            <person name="Lipzen A."/>
            <person name="Pangilinan J."/>
            <person name="LaButti K."/>
            <person name="Hainaut M."/>
            <person name="Henrissat B."/>
            <person name="Grigoriev I.V."/>
            <person name="Spatafora J.W."/>
            <person name="Aime M.C."/>
        </authorList>
    </citation>
    <scope>NUCLEOTIDE SEQUENCE [LARGE SCALE GENOMIC DNA]</scope>
    <source>
        <strain evidence="1 2">SA 807</strain>
    </source>
</reference>
<proteinExistence type="predicted"/>
<accession>A0ACD0NZ33</accession>
<name>A0ACD0NZ33_9BASI</name>
<protein>
    <submittedName>
        <fullName evidence="1">WD40 repeat-like protein</fullName>
    </submittedName>
</protein>
<evidence type="ECO:0000313" key="1">
    <source>
        <dbReference type="EMBL" id="PWN51000.1"/>
    </source>
</evidence>
<evidence type="ECO:0000313" key="2">
    <source>
        <dbReference type="Proteomes" id="UP000245626"/>
    </source>
</evidence>
<keyword evidence="2" id="KW-1185">Reference proteome</keyword>
<dbReference type="EMBL" id="KZ819879">
    <property type="protein sequence ID" value="PWN51000.1"/>
    <property type="molecule type" value="Genomic_DNA"/>
</dbReference>
<organism evidence="1 2">
    <name type="scientific">Violaceomyces palustris</name>
    <dbReference type="NCBI Taxonomy" id="1673888"/>
    <lineage>
        <taxon>Eukaryota</taxon>
        <taxon>Fungi</taxon>
        <taxon>Dikarya</taxon>
        <taxon>Basidiomycota</taxon>
        <taxon>Ustilaginomycotina</taxon>
        <taxon>Ustilaginomycetes</taxon>
        <taxon>Violaceomycetales</taxon>
        <taxon>Violaceomycetaceae</taxon>
        <taxon>Violaceomyces</taxon>
    </lineage>
</organism>
<dbReference type="Proteomes" id="UP000245626">
    <property type="component" value="Unassembled WGS sequence"/>
</dbReference>